<keyword evidence="4" id="KW-1185">Reference proteome</keyword>
<name>A0A7H8RA73_TALRU</name>
<dbReference type="Gene3D" id="3.40.50.1240">
    <property type="entry name" value="Phosphoglycerate mutase-like"/>
    <property type="match status" value="1"/>
</dbReference>
<evidence type="ECO:0000256" key="1">
    <source>
        <dbReference type="PIRSR" id="PIRSR613078-1"/>
    </source>
</evidence>
<sequence length="231" mass="25710">MSVRVFLIRHGETEWSAAQKHTGSTDLPLTEKGENEIKKARASFVGTVKLIDPASIRRVYCSPRTRALQTAEILFPNITSKSQQSNGPKLEVAPCLQEWDYGDYEGLTRDQVFQARSDQGVENYRDWNIWRDGCAGGESPVDVSLRLGNFISRLKNEIEKEIKENPNQNRPGDIVCVAHGHILSSLAMVWAKIPLGNGVRLLLETAGVATLGFEHDDVNEPAIFIGVRPRS</sequence>
<dbReference type="GeneID" id="55997988"/>
<dbReference type="InterPro" id="IPR013078">
    <property type="entry name" value="His_Pase_superF_clade-1"/>
</dbReference>
<dbReference type="Proteomes" id="UP000509510">
    <property type="component" value="Chromosome VI"/>
</dbReference>
<dbReference type="OrthoDB" id="4818801at2759"/>
<dbReference type="PANTHER" id="PTHR48100:SF15">
    <property type="entry name" value="SEDOHEPTULOSE 1,7-BISPHOSPHATASE"/>
    <property type="match status" value="1"/>
</dbReference>
<dbReference type="PANTHER" id="PTHR48100">
    <property type="entry name" value="BROAD-SPECIFICITY PHOSPHATASE YOR283W-RELATED"/>
    <property type="match status" value="1"/>
</dbReference>
<feature type="active site" description="Proton donor/acceptor" evidence="1">
    <location>
        <position position="98"/>
    </location>
</feature>
<feature type="active site" description="Tele-phosphohistidine intermediate" evidence="1">
    <location>
        <position position="10"/>
    </location>
</feature>
<dbReference type="SUPFAM" id="SSF53254">
    <property type="entry name" value="Phosphoglycerate mutase-like"/>
    <property type="match status" value="1"/>
</dbReference>
<dbReference type="AlphaFoldDB" id="A0A7H8RA73"/>
<evidence type="ECO:0000313" key="3">
    <source>
        <dbReference type="EMBL" id="QKX63339.1"/>
    </source>
</evidence>
<dbReference type="GO" id="GO:0046390">
    <property type="term" value="P:ribose phosphate biosynthetic process"/>
    <property type="evidence" value="ECO:0007669"/>
    <property type="project" value="TreeGrafter"/>
</dbReference>
<dbReference type="GO" id="GO:0050278">
    <property type="term" value="F:sedoheptulose-bisphosphatase activity"/>
    <property type="evidence" value="ECO:0007669"/>
    <property type="project" value="TreeGrafter"/>
</dbReference>
<evidence type="ECO:0000313" key="4">
    <source>
        <dbReference type="Proteomes" id="UP000509510"/>
    </source>
</evidence>
<accession>A0A7H8RA73</accession>
<dbReference type="CDD" id="cd07067">
    <property type="entry name" value="HP_PGM_like"/>
    <property type="match status" value="1"/>
</dbReference>
<organism evidence="3 4">
    <name type="scientific">Talaromyces rugulosus</name>
    <name type="common">Penicillium rugulosum</name>
    <dbReference type="NCBI Taxonomy" id="121627"/>
    <lineage>
        <taxon>Eukaryota</taxon>
        <taxon>Fungi</taxon>
        <taxon>Dikarya</taxon>
        <taxon>Ascomycota</taxon>
        <taxon>Pezizomycotina</taxon>
        <taxon>Eurotiomycetes</taxon>
        <taxon>Eurotiomycetidae</taxon>
        <taxon>Eurotiales</taxon>
        <taxon>Trichocomaceae</taxon>
        <taxon>Talaromyces</taxon>
        <taxon>Talaromyces sect. Islandici</taxon>
    </lineage>
</organism>
<dbReference type="EMBL" id="CP055903">
    <property type="protein sequence ID" value="QKX63339.1"/>
    <property type="molecule type" value="Genomic_DNA"/>
</dbReference>
<evidence type="ECO:0000256" key="2">
    <source>
        <dbReference type="PIRSR" id="PIRSR613078-2"/>
    </source>
</evidence>
<dbReference type="Pfam" id="PF00300">
    <property type="entry name" value="His_Phos_1"/>
    <property type="match status" value="1"/>
</dbReference>
<evidence type="ECO:0008006" key="5">
    <source>
        <dbReference type="Google" id="ProtNLM"/>
    </source>
</evidence>
<protein>
    <recommendedName>
        <fullName evidence="5">Phosphoglycerate mutase</fullName>
    </recommendedName>
</protein>
<dbReference type="InterPro" id="IPR050275">
    <property type="entry name" value="PGM_Phosphatase"/>
</dbReference>
<gene>
    <name evidence="3" type="ORF">TRUGW13939_10509</name>
</gene>
<feature type="binding site" evidence="2">
    <location>
        <position position="66"/>
    </location>
    <ligand>
        <name>substrate</name>
    </ligand>
</feature>
<proteinExistence type="predicted"/>
<dbReference type="KEGG" id="trg:TRUGW13939_10509"/>
<dbReference type="SMART" id="SM00855">
    <property type="entry name" value="PGAM"/>
    <property type="match status" value="1"/>
</dbReference>
<feature type="binding site" evidence="2">
    <location>
        <begin position="98"/>
        <end position="101"/>
    </location>
    <ligand>
        <name>substrate</name>
    </ligand>
</feature>
<reference evidence="4" key="1">
    <citation type="submission" date="2020-06" db="EMBL/GenBank/DDBJ databases">
        <title>A chromosome-scale genome assembly of Talaromyces rugulosus W13939.</title>
        <authorList>
            <person name="Wang B."/>
            <person name="Guo L."/>
            <person name="Ye K."/>
            <person name="Wang L."/>
        </authorList>
    </citation>
    <scope>NUCLEOTIDE SEQUENCE [LARGE SCALE GENOMIC DNA]</scope>
    <source>
        <strain evidence="4">W13939</strain>
    </source>
</reference>
<dbReference type="RefSeq" id="XP_035349513.1">
    <property type="nucleotide sequence ID" value="XM_035493620.1"/>
</dbReference>
<feature type="binding site" evidence="2">
    <location>
        <begin position="22"/>
        <end position="23"/>
    </location>
    <ligand>
        <name>substrate</name>
    </ligand>
</feature>
<dbReference type="InterPro" id="IPR029033">
    <property type="entry name" value="His_PPase_superfam"/>
</dbReference>